<protein>
    <submittedName>
        <fullName evidence="1">Protein FAM86A</fullName>
    </submittedName>
</protein>
<dbReference type="EMBL" id="KQ983106">
    <property type="protein sequence ID" value="KYQ47405.1"/>
    <property type="molecule type" value="Genomic_DNA"/>
</dbReference>
<dbReference type="Pfam" id="PF10294">
    <property type="entry name" value="Methyltransf_16"/>
    <property type="match status" value="1"/>
</dbReference>
<dbReference type="GO" id="GO:0032991">
    <property type="term" value="C:protein-containing complex"/>
    <property type="evidence" value="ECO:0007669"/>
    <property type="project" value="TreeGrafter"/>
</dbReference>
<dbReference type="Proteomes" id="UP000075809">
    <property type="component" value="Unassembled WGS sequence"/>
</dbReference>
<dbReference type="SUPFAM" id="SSF53335">
    <property type="entry name" value="S-adenosyl-L-methionine-dependent methyltransferases"/>
    <property type="match status" value="1"/>
</dbReference>
<accession>A0A151WHY0</accession>
<dbReference type="InterPro" id="IPR019410">
    <property type="entry name" value="Methyltransf_16"/>
</dbReference>
<organism evidence="1 2">
    <name type="scientific">Mycetomoellerius zeteki</name>
    <dbReference type="NCBI Taxonomy" id="64791"/>
    <lineage>
        <taxon>Eukaryota</taxon>
        <taxon>Metazoa</taxon>
        <taxon>Ecdysozoa</taxon>
        <taxon>Arthropoda</taxon>
        <taxon>Hexapoda</taxon>
        <taxon>Insecta</taxon>
        <taxon>Pterygota</taxon>
        <taxon>Neoptera</taxon>
        <taxon>Endopterygota</taxon>
        <taxon>Hymenoptera</taxon>
        <taxon>Apocrita</taxon>
        <taxon>Aculeata</taxon>
        <taxon>Formicoidea</taxon>
        <taxon>Formicidae</taxon>
        <taxon>Myrmicinae</taxon>
        <taxon>Mycetomoellerius</taxon>
    </lineage>
</organism>
<evidence type="ECO:0000313" key="2">
    <source>
        <dbReference type="Proteomes" id="UP000075809"/>
    </source>
</evidence>
<name>A0A151WHY0_9HYME</name>
<dbReference type="AlphaFoldDB" id="A0A151WHY0"/>
<dbReference type="STRING" id="64791.A0A151WHY0"/>
<proteinExistence type="predicted"/>
<dbReference type="Gene3D" id="3.40.50.150">
    <property type="entry name" value="Vaccinia Virus protein VP39"/>
    <property type="match status" value="1"/>
</dbReference>
<dbReference type="PANTHER" id="PTHR14614:SF130">
    <property type="entry name" value="PROTEIN-LYSINE N-METHYLTRANSFERASE EEF2KMT"/>
    <property type="match status" value="1"/>
</dbReference>
<gene>
    <name evidence="1" type="ORF">ALC60_13526</name>
</gene>
<dbReference type="PANTHER" id="PTHR14614">
    <property type="entry name" value="HEPATOCELLULAR CARCINOMA-ASSOCIATED ANTIGEN"/>
    <property type="match status" value="1"/>
</dbReference>
<keyword evidence="2" id="KW-1185">Reference proteome</keyword>
<reference evidence="1 2" key="1">
    <citation type="submission" date="2015-09" db="EMBL/GenBank/DDBJ databases">
        <title>Trachymyrmex zeteki WGS genome.</title>
        <authorList>
            <person name="Nygaard S."/>
            <person name="Hu H."/>
            <person name="Boomsma J."/>
            <person name="Zhang G."/>
        </authorList>
    </citation>
    <scope>NUCLEOTIDE SEQUENCE [LARGE SCALE GENOMIC DNA]</scope>
    <source>
        <strain evidence="1">Tzet28-1</strain>
        <tissue evidence="1">Whole body</tissue>
    </source>
</reference>
<sequence length="313" mass="35197">MTSLEIAEQVFINQAGCNTGIIKGNTIRLRPVSAITKQLRITVCEVQGGTIEESGNEIYDDLYAAYCRLISLPDEESVHYRHFLIQNGTLNCVTLKESTNLISQGTTGLCSWQGAIALSQWCMENKEQFCGKKVLELGCGVGLTGMSIISVCSPKQYIFSDCHPIVLDMLCENVKLNFLSNERSELNTSDTTPKLQLQLKYEQTNIQVIDLEWKDIDKYMSEDSLQLDIIIAADILYDSNSFSALTLGLKRLLASNNYAIFAATIRNEDTVSQFLEHLGNYDLAFEECSLPRWTMSIELIYAPVRILKIFQKI</sequence>
<evidence type="ECO:0000313" key="1">
    <source>
        <dbReference type="EMBL" id="KYQ47405.1"/>
    </source>
</evidence>
<dbReference type="InterPro" id="IPR029063">
    <property type="entry name" value="SAM-dependent_MTases_sf"/>
</dbReference>